<dbReference type="Proteomes" id="UP000625682">
    <property type="component" value="Unassembled WGS sequence"/>
</dbReference>
<gene>
    <name evidence="2" type="ORF">GCM10012282_61940</name>
</gene>
<protein>
    <submittedName>
        <fullName evidence="2">Uncharacterized protein</fullName>
    </submittedName>
</protein>
<proteinExistence type="predicted"/>
<feature type="region of interest" description="Disordered" evidence="1">
    <location>
        <begin position="67"/>
        <end position="99"/>
    </location>
</feature>
<accession>A0A917LAS8</accession>
<evidence type="ECO:0000313" key="3">
    <source>
        <dbReference type="Proteomes" id="UP000625682"/>
    </source>
</evidence>
<name>A0A917LAS8_9ACTN</name>
<dbReference type="EMBL" id="BMMU01000026">
    <property type="protein sequence ID" value="GGJ56439.1"/>
    <property type="molecule type" value="Genomic_DNA"/>
</dbReference>
<evidence type="ECO:0000256" key="1">
    <source>
        <dbReference type="SAM" id="MobiDB-lite"/>
    </source>
</evidence>
<reference evidence="2" key="1">
    <citation type="journal article" date="2014" name="Int. J. Syst. Evol. Microbiol.">
        <title>Complete genome sequence of Corynebacterium casei LMG S-19264T (=DSM 44701T), isolated from a smear-ripened cheese.</title>
        <authorList>
            <consortium name="US DOE Joint Genome Institute (JGI-PGF)"/>
            <person name="Walter F."/>
            <person name="Albersmeier A."/>
            <person name="Kalinowski J."/>
            <person name="Ruckert C."/>
        </authorList>
    </citation>
    <scope>NUCLEOTIDE SEQUENCE</scope>
    <source>
        <strain evidence="2">CGMCC 4.7272</strain>
    </source>
</reference>
<comment type="caution">
    <text evidence="2">The sequence shown here is derived from an EMBL/GenBank/DDBJ whole genome shotgun (WGS) entry which is preliminary data.</text>
</comment>
<reference evidence="2" key="2">
    <citation type="submission" date="2020-09" db="EMBL/GenBank/DDBJ databases">
        <authorList>
            <person name="Sun Q."/>
            <person name="Zhou Y."/>
        </authorList>
    </citation>
    <scope>NUCLEOTIDE SEQUENCE</scope>
    <source>
        <strain evidence="2">CGMCC 4.7272</strain>
    </source>
</reference>
<dbReference type="AlphaFoldDB" id="A0A917LAS8"/>
<feature type="compositionally biased region" description="Acidic residues" evidence="1">
    <location>
        <begin position="68"/>
        <end position="83"/>
    </location>
</feature>
<keyword evidence="3" id="KW-1185">Reference proteome</keyword>
<sequence>MMVAPETVSMSALCAASVSLIRTGTAAVVCGWFGCFSIRTEEIFEPANVTSTWTSPFSVVTVVPATTVDDEPEDPDEEVEDGVEAGVEASEDVMPSDGS</sequence>
<evidence type="ECO:0000313" key="2">
    <source>
        <dbReference type="EMBL" id="GGJ56439.1"/>
    </source>
</evidence>
<organism evidence="2 3">
    <name type="scientific">Streptomyces lacrimifluminis</name>
    <dbReference type="NCBI Taxonomy" id="1500077"/>
    <lineage>
        <taxon>Bacteria</taxon>
        <taxon>Bacillati</taxon>
        <taxon>Actinomycetota</taxon>
        <taxon>Actinomycetes</taxon>
        <taxon>Kitasatosporales</taxon>
        <taxon>Streptomycetaceae</taxon>
        <taxon>Streptomyces</taxon>
    </lineage>
</organism>